<protein>
    <submittedName>
        <fullName evidence="1">Uncharacterized protein</fullName>
    </submittedName>
</protein>
<sequence length="1069" mass="115242">MTDRDWDGNSAQELYVVGGVGGGENFGEGAGGEVGDWGDVAVVEAMRTEVLVEGDTNDADSNGVVEVFPGVRPSNDGLEELGASRVEAKGSGDHKVEEGVVLEDALMEEVPPVDVVAGAEGTVNEEKGEAEMLGSQNDFVEEGKGLASDGLVVADSDAIEGCVSNVDVVSGNLEKSTEKDVTTLAGDKYHSLNHASASDTMEAIDTFCLDENVCGVGEGTLGNSEKLCGAEEKVGSQRGAAKGELVNDEKSLDSGEMGVIASDAVYKHVSNAEIVCGDTDNRASVTNDESLEGGVTIIDGGAAIGEGNVFGNTDAEPVIYQNDQDYQVNELVSKEAEFNSGESEIDMGTEIRLTGSVDTEIIGRSNEMYFGPSDGCMKALEGKIPCSGEKTVIDISHADPNTMHMEVDNVSMPSDTGLHVGDSMDFDEQDDGNEDFEMVNEEDKSGGELKTGSSRGIDQAVYHLPPDEENVFSVSDLVWGKVRSHPWWPGQIFDPSDASEKAMEYHEKDSFLVAYFGDNTFAWNEASLLKPFRSCFPSAVRQSSAEEFQTAVDCALEEVSRRVELGLACSCLPKDVVDEIKVQVIENVGIRPDLCTGKGVGKFADANFFNTYEFIRYLKALAQTPSSGADRLELVIAKAQLLALYRHEGFNQLPEFQSFGDLIEDTAETLDTKDSIQVSDIKDGIASSGQVSADVPRSSSHRRKHNLKDIVYHRRKERSFFELMDEAMIYSEDDEFELDGTLLSKRRRGFDAGIDSGSMAKGGSTTPSLPKPSFKIGACISRVASQMTRSPSLKSQSDGIEPVESAVDIGDAERGGKVSVAPECQSLQDLVSQLQSVAVNPMGGHSSFNVTASFFSDFRNSVAVGLDLSVGSVAGKRRKSSKYAGGSSEAFEFEDVNDSYWTDRTVGNSFEDNPDGAVNGENRSAPFEHEKPRKAGRRPYTRRQDVEVSKPLPEKPAGYVDPNSPAELVMSFPEPRFIPSEVSLNRTFKRFGPLNVLQTELDRDGNRARVVFKKSSDAEIACSSASKFNIFGSLAVNYQLNYTLSDPFTTYYKPVPLPEASAEAPEDAT</sequence>
<dbReference type="Proteomes" id="UP001057402">
    <property type="component" value="Chromosome 2"/>
</dbReference>
<organism evidence="1 2">
    <name type="scientific">Melastoma candidum</name>
    <dbReference type="NCBI Taxonomy" id="119954"/>
    <lineage>
        <taxon>Eukaryota</taxon>
        <taxon>Viridiplantae</taxon>
        <taxon>Streptophyta</taxon>
        <taxon>Embryophyta</taxon>
        <taxon>Tracheophyta</taxon>
        <taxon>Spermatophyta</taxon>
        <taxon>Magnoliopsida</taxon>
        <taxon>eudicotyledons</taxon>
        <taxon>Gunneridae</taxon>
        <taxon>Pentapetalae</taxon>
        <taxon>rosids</taxon>
        <taxon>malvids</taxon>
        <taxon>Myrtales</taxon>
        <taxon>Melastomataceae</taxon>
        <taxon>Melastomatoideae</taxon>
        <taxon>Melastomateae</taxon>
        <taxon>Melastoma</taxon>
    </lineage>
</organism>
<gene>
    <name evidence="1" type="ORF">MLD38_002594</name>
</gene>
<keyword evidence="2" id="KW-1185">Reference proteome</keyword>
<name>A0ACB9RZA3_9MYRT</name>
<comment type="caution">
    <text evidence="1">The sequence shown here is derived from an EMBL/GenBank/DDBJ whole genome shotgun (WGS) entry which is preliminary data.</text>
</comment>
<proteinExistence type="predicted"/>
<reference evidence="2" key="1">
    <citation type="journal article" date="2023" name="Front. Plant Sci.">
        <title>Chromosomal-level genome assembly of Melastoma candidum provides insights into trichome evolution.</title>
        <authorList>
            <person name="Zhong Y."/>
            <person name="Wu W."/>
            <person name="Sun C."/>
            <person name="Zou P."/>
            <person name="Liu Y."/>
            <person name="Dai S."/>
            <person name="Zhou R."/>
        </authorList>
    </citation>
    <scope>NUCLEOTIDE SEQUENCE [LARGE SCALE GENOMIC DNA]</scope>
</reference>
<evidence type="ECO:0000313" key="2">
    <source>
        <dbReference type="Proteomes" id="UP001057402"/>
    </source>
</evidence>
<evidence type="ECO:0000313" key="1">
    <source>
        <dbReference type="EMBL" id="KAI4384435.1"/>
    </source>
</evidence>
<dbReference type="EMBL" id="CM042881">
    <property type="protein sequence ID" value="KAI4384435.1"/>
    <property type="molecule type" value="Genomic_DNA"/>
</dbReference>
<accession>A0ACB9RZA3</accession>